<dbReference type="FunFam" id="3.80.10.10:FF:000111">
    <property type="entry name" value="LRR receptor-like serine/threonine-protein kinase ERECTA"/>
    <property type="match status" value="1"/>
</dbReference>
<dbReference type="Gene3D" id="3.80.10.10">
    <property type="entry name" value="Ribonuclease Inhibitor"/>
    <property type="match status" value="3"/>
</dbReference>
<keyword evidence="3" id="KW-1003">Cell membrane</keyword>
<dbReference type="AlphaFoldDB" id="A0A5N5H657"/>
<dbReference type="InterPro" id="IPR003591">
    <property type="entry name" value="Leu-rich_rpt_typical-subtyp"/>
</dbReference>
<dbReference type="InterPro" id="IPR032675">
    <property type="entry name" value="LRR_dom_sf"/>
</dbReference>
<evidence type="ECO:0000256" key="8">
    <source>
        <dbReference type="ARBA" id="ARBA00022989"/>
    </source>
</evidence>
<keyword evidence="10 16" id="KW-0675">Receptor</keyword>
<name>A0A5N5H657_9ROSA</name>
<evidence type="ECO:0000313" key="17">
    <source>
        <dbReference type="Proteomes" id="UP000327157"/>
    </source>
</evidence>
<evidence type="ECO:0000256" key="3">
    <source>
        <dbReference type="ARBA" id="ARBA00022475"/>
    </source>
</evidence>
<dbReference type="InterPro" id="IPR001611">
    <property type="entry name" value="Leu-rich_rpt"/>
</dbReference>
<dbReference type="InterPro" id="IPR013210">
    <property type="entry name" value="LRR_N_plant-typ"/>
</dbReference>
<feature type="transmembrane region" description="Helical" evidence="12">
    <location>
        <begin position="854"/>
        <end position="877"/>
    </location>
</feature>
<keyword evidence="16" id="KW-0418">Kinase</keyword>
<dbReference type="FunFam" id="3.80.10.10:FF:000095">
    <property type="entry name" value="LRR receptor-like serine/threonine-protein kinase GSO1"/>
    <property type="match status" value="1"/>
</dbReference>
<dbReference type="InterPro" id="IPR046956">
    <property type="entry name" value="RLP23-like"/>
</dbReference>
<dbReference type="Pfam" id="PF23598">
    <property type="entry name" value="LRR_14"/>
    <property type="match status" value="1"/>
</dbReference>
<reference evidence="16 17" key="1">
    <citation type="submission" date="2019-09" db="EMBL/GenBank/DDBJ databases">
        <authorList>
            <person name="Ou C."/>
        </authorList>
    </citation>
    <scope>NUCLEOTIDE SEQUENCE [LARGE SCALE GENOMIC DNA]</scope>
    <source>
        <strain evidence="16">S2</strain>
        <tissue evidence="16">Leaf</tissue>
    </source>
</reference>
<dbReference type="InterPro" id="IPR022357">
    <property type="entry name" value="MIP_CS"/>
</dbReference>
<dbReference type="SMART" id="SM00369">
    <property type="entry name" value="LRR_TYP"/>
    <property type="match status" value="8"/>
</dbReference>
<evidence type="ECO:0000256" key="2">
    <source>
        <dbReference type="ARBA" id="ARBA00009592"/>
    </source>
</evidence>
<dbReference type="OrthoDB" id="1165540at2759"/>
<dbReference type="GO" id="GO:0005886">
    <property type="term" value="C:plasma membrane"/>
    <property type="evidence" value="ECO:0007669"/>
    <property type="project" value="UniProtKB-SubCell"/>
</dbReference>
<keyword evidence="16" id="KW-0808">Transferase</keyword>
<evidence type="ECO:0000256" key="4">
    <source>
        <dbReference type="ARBA" id="ARBA00022614"/>
    </source>
</evidence>
<comment type="similarity">
    <text evidence="2">Belongs to the RLP family.</text>
</comment>
<dbReference type="FunFam" id="3.80.10.10:FF:000213">
    <property type="entry name" value="Tyrosine-sulfated glycopeptide receptor 1"/>
    <property type="match status" value="1"/>
</dbReference>
<evidence type="ECO:0000256" key="6">
    <source>
        <dbReference type="ARBA" id="ARBA00022729"/>
    </source>
</evidence>
<organism evidence="16 17">
    <name type="scientific">Pyrus ussuriensis x Pyrus communis</name>
    <dbReference type="NCBI Taxonomy" id="2448454"/>
    <lineage>
        <taxon>Eukaryota</taxon>
        <taxon>Viridiplantae</taxon>
        <taxon>Streptophyta</taxon>
        <taxon>Embryophyta</taxon>
        <taxon>Tracheophyta</taxon>
        <taxon>Spermatophyta</taxon>
        <taxon>Magnoliopsida</taxon>
        <taxon>eudicotyledons</taxon>
        <taxon>Gunneridae</taxon>
        <taxon>Pentapetalae</taxon>
        <taxon>rosids</taxon>
        <taxon>fabids</taxon>
        <taxon>Rosales</taxon>
        <taxon>Rosaceae</taxon>
        <taxon>Amygdaloideae</taxon>
        <taxon>Maleae</taxon>
        <taxon>Pyrus</taxon>
    </lineage>
</organism>
<evidence type="ECO:0000256" key="12">
    <source>
        <dbReference type="SAM" id="Phobius"/>
    </source>
</evidence>
<dbReference type="GO" id="GO:0016301">
    <property type="term" value="F:kinase activity"/>
    <property type="evidence" value="ECO:0007669"/>
    <property type="project" value="UniProtKB-KW"/>
</dbReference>
<dbReference type="Pfam" id="PF08263">
    <property type="entry name" value="LRRNT_2"/>
    <property type="match status" value="1"/>
</dbReference>
<comment type="subcellular location">
    <subcellularLocation>
        <location evidence="1">Cell membrane</location>
        <topology evidence="1">Single-pass type I membrane protein</topology>
    </subcellularLocation>
</comment>
<evidence type="ECO:0000256" key="9">
    <source>
        <dbReference type="ARBA" id="ARBA00023136"/>
    </source>
</evidence>
<dbReference type="SMART" id="SM00365">
    <property type="entry name" value="LRR_SD22"/>
    <property type="match status" value="6"/>
</dbReference>
<keyword evidence="9 12" id="KW-0472">Membrane</keyword>
<keyword evidence="5 12" id="KW-0812">Transmembrane</keyword>
<evidence type="ECO:0000256" key="5">
    <source>
        <dbReference type="ARBA" id="ARBA00022692"/>
    </source>
</evidence>
<feature type="signal peptide" evidence="13">
    <location>
        <begin position="1"/>
        <end position="21"/>
    </location>
</feature>
<gene>
    <name evidence="16" type="ORF">D8674_041994</name>
</gene>
<sequence>MHFYALIAVLISLQHFNPSLSLGFDNKVSSGVALGHGDASGVAVRCIEREREALLAFKQGLVDQYNQLTSWGSPDCCTWEGVFCSNQTKGDHVIKLDLLLYDLQGKTISPKLIELQHLKYLSLYGIDFNGSQIPDFIGSLSNLRYLDLSDASFGGRIPSQLGNLSHLLQLNLAYNHFATNVVQNLNSWLPRLSSLTHLDLSYNNLNNTYDWLEAINKLPKLRDFSLRDCSLHSPPITSLVYLDLIGNNLTGPIPGVVGNMTSLSYLDLSFNQIEGWNPHSFARLCSLQSLILRNNRLSGQFSQLVQILMSACAQNSLKFLDLSYNHLVGPFPNLIKFLSLKDLDLSGNQISGIIPETIGKMSKLENIDLSMNHLEGVISESHFSRLARLKYLDLSFNSLVLNFHSDWIPPFQLDYIILGSCKVGPNFPQWLQTQNFYSRLDISNAGIFDILPSWFWRGMSPNLAFMNLSHNQIGGTILANLTLEFAYSPQLHLSSNKLEGPIPSFLSQASFLDLSNNNFSGPITWLRAPTATSLTFLNLSSNNLYGQLPDFLTYLDNLVMLDLSYNALSGKIPATIGSLFRMETLKLRSNRFLGELPSSLKNCTGLRVIDLGNNTLSGPIPKWLGVSFKDLVILMLSSNHFNGSMPSQLCRLSRIQILDFSMNNISGAQEGNPNMKITHYYEAPEISDEYEDDAAFIWKGSMQVYRNTLGLMKRIDFSSNRLIGEIPKEISHLVGLVSLNLSRNRLTGHITPDIGKLQSLDALDLSRNQLDGRIPTSLSRIDRLGVLDLSYNNLFGEIPIGTQLQSFDPSTYAGNPQLCGPPLQKPCIPEKPDHPDQNIGMRKEEEKDELISKGFYICAGLGFFAGFWGVCGSLIFIRSWRYAYINFLNVLDDWFYVRIALIRQRWMLKPSQTISAR</sequence>
<dbReference type="Pfam" id="PF13855">
    <property type="entry name" value="LRR_8"/>
    <property type="match status" value="2"/>
</dbReference>
<accession>A0A5N5H657</accession>
<feature type="domain" description="Disease resistance R13L4/SHOC-2-like LRR" evidence="15">
    <location>
        <begin position="106"/>
        <end position="226"/>
    </location>
</feature>
<dbReference type="SUPFAM" id="SSF52058">
    <property type="entry name" value="L domain-like"/>
    <property type="match status" value="3"/>
</dbReference>
<evidence type="ECO:0000256" key="7">
    <source>
        <dbReference type="ARBA" id="ARBA00022737"/>
    </source>
</evidence>
<dbReference type="Proteomes" id="UP000327157">
    <property type="component" value="Unassembled WGS sequence"/>
</dbReference>
<feature type="chain" id="PRO_5024277671" evidence="13">
    <location>
        <begin position="22"/>
        <end position="917"/>
    </location>
</feature>
<dbReference type="PROSITE" id="PS51450">
    <property type="entry name" value="LRR"/>
    <property type="match status" value="1"/>
</dbReference>
<dbReference type="EMBL" id="SMOL01000217">
    <property type="protein sequence ID" value="KAB2623435.1"/>
    <property type="molecule type" value="Genomic_DNA"/>
</dbReference>
<evidence type="ECO:0000256" key="10">
    <source>
        <dbReference type="ARBA" id="ARBA00023170"/>
    </source>
</evidence>
<dbReference type="Pfam" id="PF00560">
    <property type="entry name" value="LRR_1"/>
    <property type="match status" value="7"/>
</dbReference>
<evidence type="ECO:0000259" key="14">
    <source>
        <dbReference type="Pfam" id="PF08263"/>
    </source>
</evidence>
<comment type="caution">
    <text evidence="16">The sequence shown here is derived from an EMBL/GenBank/DDBJ whole genome shotgun (WGS) entry which is preliminary data.</text>
</comment>
<dbReference type="PROSITE" id="PS00221">
    <property type="entry name" value="MIP"/>
    <property type="match status" value="1"/>
</dbReference>
<keyword evidence="4" id="KW-0433">Leucine-rich repeat</keyword>
<keyword evidence="6 13" id="KW-0732">Signal</keyword>
<proteinExistence type="inferred from homology"/>
<evidence type="ECO:0000256" key="1">
    <source>
        <dbReference type="ARBA" id="ARBA00004251"/>
    </source>
</evidence>
<dbReference type="PANTHER" id="PTHR48063:SF101">
    <property type="entry name" value="LRR RECEPTOR-LIKE SERINE_THREONINE-PROTEIN KINASE FLS2"/>
    <property type="match status" value="1"/>
</dbReference>
<keyword evidence="17" id="KW-1185">Reference proteome</keyword>
<reference evidence="16 17" key="2">
    <citation type="submission" date="2019-11" db="EMBL/GenBank/DDBJ databases">
        <title>A de novo genome assembly of a pear dwarfing rootstock.</title>
        <authorList>
            <person name="Wang F."/>
            <person name="Wang J."/>
            <person name="Li S."/>
            <person name="Zhang Y."/>
            <person name="Fang M."/>
            <person name="Ma L."/>
            <person name="Zhao Y."/>
            <person name="Jiang S."/>
        </authorList>
    </citation>
    <scope>NUCLEOTIDE SEQUENCE [LARGE SCALE GENOMIC DNA]</scope>
    <source>
        <strain evidence="16">S2</strain>
        <tissue evidence="16">Leaf</tissue>
    </source>
</reference>
<evidence type="ECO:0000256" key="11">
    <source>
        <dbReference type="ARBA" id="ARBA00023180"/>
    </source>
</evidence>
<keyword evidence="7" id="KW-0677">Repeat</keyword>
<feature type="domain" description="Leucine-rich repeat-containing N-terminal plant-type" evidence="14">
    <location>
        <begin position="49"/>
        <end position="85"/>
    </location>
</feature>
<dbReference type="PRINTS" id="PR00019">
    <property type="entry name" value="LEURICHRPT"/>
</dbReference>
<keyword evidence="8 12" id="KW-1133">Transmembrane helix</keyword>
<protein>
    <submittedName>
        <fullName evidence="16">LRR receptor-like serine/threonine-protein kinase GSO1</fullName>
    </submittedName>
</protein>
<dbReference type="PANTHER" id="PTHR48063">
    <property type="entry name" value="LRR RECEPTOR-LIKE KINASE"/>
    <property type="match status" value="1"/>
</dbReference>
<evidence type="ECO:0000259" key="15">
    <source>
        <dbReference type="Pfam" id="PF23598"/>
    </source>
</evidence>
<dbReference type="InterPro" id="IPR055414">
    <property type="entry name" value="LRR_R13L4/SHOC2-like"/>
</dbReference>
<evidence type="ECO:0000256" key="13">
    <source>
        <dbReference type="SAM" id="SignalP"/>
    </source>
</evidence>
<keyword evidence="11" id="KW-0325">Glycoprotein</keyword>
<evidence type="ECO:0000313" key="16">
    <source>
        <dbReference type="EMBL" id="KAB2623435.1"/>
    </source>
</evidence>